<keyword evidence="10" id="KW-0234">DNA repair</keyword>
<gene>
    <name evidence="15" type="ORF">WMSIL1_LOCUS989</name>
</gene>
<evidence type="ECO:0000256" key="6">
    <source>
        <dbReference type="ARBA" id="ARBA00022759"/>
    </source>
</evidence>
<feature type="region of interest" description="Disordered" evidence="12">
    <location>
        <begin position="835"/>
        <end position="880"/>
    </location>
</feature>
<dbReference type="InterPro" id="IPR006085">
    <property type="entry name" value="XPG_DNA_repair_N"/>
</dbReference>
<dbReference type="InterPro" id="IPR001044">
    <property type="entry name" value="XPG/Rad2_eukaryotes"/>
</dbReference>
<dbReference type="PROSITE" id="PS00841">
    <property type="entry name" value="XPG_1"/>
    <property type="match status" value="1"/>
</dbReference>
<name>A0A564XY55_HYMDI</name>
<dbReference type="EMBL" id="CABIJS010000022">
    <property type="protein sequence ID" value="VUZ39910.1"/>
    <property type="molecule type" value="Genomic_DNA"/>
</dbReference>
<dbReference type="GO" id="GO:0003697">
    <property type="term" value="F:single-stranded DNA binding"/>
    <property type="evidence" value="ECO:0007669"/>
    <property type="project" value="InterPro"/>
</dbReference>
<dbReference type="SMART" id="SM00485">
    <property type="entry name" value="XPGN"/>
    <property type="match status" value="1"/>
</dbReference>
<evidence type="ECO:0000259" key="13">
    <source>
        <dbReference type="SMART" id="SM00484"/>
    </source>
</evidence>
<proteinExistence type="inferred from homology"/>
<comment type="subcellular location">
    <subcellularLocation>
        <location evidence="2">Nucleus</location>
    </subcellularLocation>
</comment>
<keyword evidence="4" id="KW-0540">Nuclease</keyword>
<dbReference type="InterPro" id="IPR006086">
    <property type="entry name" value="XPG-I_dom"/>
</dbReference>
<dbReference type="Proteomes" id="UP000321570">
    <property type="component" value="Unassembled WGS sequence"/>
</dbReference>
<feature type="compositionally biased region" description="Acidic residues" evidence="12">
    <location>
        <begin position="377"/>
        <end position="387"/>
    </location>
</feature>
<dbReference type="InterPro" id="IPR036279">
    <property type="entry name" value="5-3_exonuclease_C_sf"/>
</dbReference>
<feature type="domain" description="XPG N-terminal" evidence="14">
    <location>
        <begin position="1"/>
        <end position="94"/>
    </location>
</feature>
<keyword evidence="5" id="KW-0479">Metal-binding</keyword>
<keyword evidence="6" id="KW-0255">Endonuclease</keyword>
<dbReference type="InterPro" id="IPR029060">
    <property type="entry name" value="PIN-like_dom_sf"/>
</dbReference>
<dbReference type="Pfam" id="PF00752">
    <property type="entry name" value="XPG_N"/>
    <property type="match status" value="1"/>
</dbReference>
<dbReference type="SUPFAM" id="SSF88723">
    <property type="entry name" value="PIN domain-like"/>
    <property type="match status" value="1"/>
</dbReference>
<evidence type="ECO:0000256" key="7">
    <source>
        <dbReference type="ARBA" id="ARBA00022763"/>
    </source>
</evidence>
<dbReference type="GO" id="GO:0016788">
    <property type="term" value="F:hydrolase activity, acting on ester bonds"/>
    <property type="evidence" value="ECO:0007669"/>
    <property type="project" value="InterPro"/>
</dbReference>
<dbReference type="PANTHER" id="PTHR16171">
    <property type="entry name" value="DNA REPAIR PROTEIN COMPLEMENTING XP-G CELLS-RELATED"/>
    <property type="match status" value="1"/>
</dbReference>
<keyword evidence="7" id="KW-0227">DNA damage</keyword>
<dbReference type="GO" id="GO:0046872">
    <property type="term" value="F:metal ion binding"/>
    <property type="evidence" value="ECO:0007669"/>
    <property type="project" value="UniProtKB-KW"/>
</dbReference>
<dbReference type="GO" id="GO:0004520">
    <property type="term" value="F:DNA endonuclease activity"/>
    <property type="evidence" value="ECO:0007669"/>
    <property type="project" value="TreeGrafter"/>
</dbReference>
<dbReference type="GO" id="GO:0006289">
    <property type="term" value="P:nucleotide-excision repair"/>
    <property type="evidence" value="ECO:0007669"/>
    <property type="project" value="InterPro"/>
</dbReference>
<evidence type="ECO:0000313" key="15">
    <source>
        <dbReference type="EMBL" id="VUZ39910.1"/>
    </source>
</evidence>
<comment type="cofactor">
    <cofactor evidence="1">
        <name>Mg(2+)</name>
        <dbReference type="ChEBI" id="CHEBI:18420"/>
    </cofactor>
</comment>
<evidence type="ECO:0000259" key="14">
    <source>
        <dbReference type="SMART" id="SM00485"/>
    </source>
</evidence>
<dbReference type="Gene3D" id="1.10.150.20">
    <property type="entry name" value="5' to 3' exonuclease, C-terminal subdomain"/>
    <property type="match status" value="1"/>
</dbReference>
<dbReference type="Pfam" id="PF00867">
    <property type="entry name" value="XPG_I"/>
    <property type="match status" value="1"/>
</dbReference>
<dbReference type="SUPFAM" id="SSF47807">
    <property type="entry name" value="5' to 3' exonuclease, C-terminal subdomain"/>
    <property type="match status" value="1"/>
</dbReference>
<keyword evidence="9" id="KW-0460">Magnesium</keyword>
<dbReference type="PRINTS" id="PR00066">
    <property type="entry name" value="XRODRMPGMNTG"/>
</dbReference>
<dbReference type="PRINTS" id="PR00853">
    <property type="entry name" value="XPGRADSUPER"/>
</dbReference>
<feature type="region of interest" description="Disordered" evidence="12">
    <location>
        <begin position="428"/>
        <end position="493"/>
    </location>
</feature>
<feature type="region of interest" description="Disordered" evidence="12">
    <location>
        <begin position="309"/>
        <end position="387"/>
    </location>
</feature>
<comment type="similarity">
    <text evidence="3">Belongs to the XPG/RAD2 endonuclease family. XPG subfamily.</text>
</comment>
<dbReference type="PANTHER" id="PTHR16171:SF7">
    <property type="entry name" value="DNA REPAIR PROTEIN RAD2"/>
    <property type="match status" value="1"/>
</dbReference>
<keyword evidence="11" id="KW-0539">Nucleus</keyword>
<feature type="compositionally biased region" description="Basic and acidic residues" evidence="12">
    <location>
        <begin position="323"/>
        <end position="368"/>
    </location>
</feature>
<evidence type="ECO:0000256" key="10">
    <source>
        <dbReference type="ARBA" id="ARBA00023204"/>
    </source>
</evidence>
<evidence type="ECO:0000256" key="12">
    <source>
        <dbReference type="SAM" id="MobiDB-lite"/>
    </source>
</evidence>
<evidence type="ECO:0000256" key="8">
    <source>
        <dbReference type="ARBA" id="ARBA00022801"/>
    </source>
</evidence>
<feature type="compositionally biased region" description="Polar residues" evidence="12">
    <location>
        <begin position="448"/>
        <end position="485"/>
    </location>
</feature>
<dbReference type="InterPro" id="IPR019974">
    <property type="entry name" value="XPG_CS"/>
</dbReference>
<protein>
    <recommendedName>
        <fullName evidence="17">XPGI domain-containing protein</fullName>
    </recommendedName>
</protein>
<evidence type="ECO:0000256" key="3">
    <source>
        <dbReference type="ARBA" id="ARBA00005283"/>
    </source>
</evidence>
<sequence length="880" mass="99058">MGVKGLWRILESTRRKIDLDQLRGKRMAIDMNIWLHQALKSKAKGNRNIHLAILFRRICKLLFYGIRPVFVFDGAVPVLKRNTMANRRACRSTAQERSLRARNSLLKRLFRRLAENDVKSKESNKELTAEFVNRYNSTEAMRRAEMDEEIFGSQNSSLEAPPPSSSILHLESEQESALQLAKHFVASSSSIDIHSDGFNALPVQAQLQVILILQDTSLDVSPRFYGEAFSQAQVKRLMMRRELSRKKEEIESRMNESLMANVVPKEMQSTPDMDVRAFRIASQDEGHAILLKRRSSKEKADDLKERLNRILVGAPPSQSNDNTKSDSIPDEKINSESKIATEHPKTDQESSDHDDIFGNDGIEVKNDAPESESSSTDTDDFIDVEEGSEDIKTLDTLALRFIQSRRANENPAVIAKQPVKTGDVDFIKSDEESSSGESSSDENDFTDVTDQSVSTENTTDLMSSINQSTSAENSQDLMNNVQQSPTEKDTNVELFTKKFDEKIAAERKVPESGANNELNLDGVLPQLSSFLASGFDEIDDNLDIDDAVLRSEADRFERLAQETTSDYVAEAQRLVELFGFPMVTSPEEAEAQCCRLQQLGLVDVVASDDSDVWVFGASLVCRHLFGGDGGKAKWKPTSLYSSQDIKECLGLDRHRLIQLAMLCGSDYTNGIDKVGPIKALEIVAFFCCSYKYSNSTEIDAVLRPLVEFREFCRRRTDSRWKNIKVPDDFPSEMVVKGYLSPRVEEPSEFRWDTPQMALLTKYAMEKLGWSRQTSEGTLTSVLSKFKATFEGGVSSNLQITEFFPRVEARSKYNSRLTQAVDKLKYATEFENLPDLDGNWSADEDDRGNPSDSSKKRKSTGESKANTKRRRRKASLNTNSS</sequence>
<keyword evidence="16" id="KW-1185">Reference proteome</keyword>
<keyword evidence="8" id="KW-0378">Hydrolase</keyword>
<evidence type="ECO:0000256" key="5">
    <source>
        <dbReference type="ARBA" id="ARBA00022723"/>
    </source>
</evidence>
<reference evidence="15 16" key="1">
    <citation type="submission" date="2019-07" db="EMBL/GenBank/DDBJ databases">
        <authorList>
            <person name="Jastrzebski P J."/>
            <person name="Paukszto L."/>
            <person name="Jastrzebski P J."/>
        </authorList>
    </citation>
    <scope>NUCLEOTIDE SEQUENCE [LARGE SCALE GENOMIC DNA]</scope>
    <source>
        <strain evidence="15 16">WMS-il1</strain>
    </source>
</reference>
<dbReference type="CDD" id="cd09868">
    <property type="entry name" value="PIN_XPG_RAD2"/>
    <property type="match status" value="1"/>
</dbReference>
<evidence type="ECO:0000256" key="2">
    <source>
        <dbReference type="ARBA" id="ARBA00004123"/>
    </source>
</evidence>
<evidence type="ECO:0008006" key="17">
    <source>
        <dbReference type="Google" id="ProtNLM"/>
    </source>
</evidence>
<dbReference type="SMART" id="SM00279">
    <property type="entry name" value="HhH2"/>
    <property type="match status" value="1"/>
</dbReference>
<dbReference type="InterPro" id="IPR006084">
    <property type="entry name" value="XPG/Rad2"/>
</dbReference>
<dbReference type="Gene3D" id="3.40.50.1010">
    <property type="entry name" value="5'-nuclease"/>
    <property type="match status" value="2"/>
</dbReference>
<evidence type="ECO:0000256" key="9">
    <source>
        <dbReference type="ARBA" id="ARBA00022842"/>
    </source>
</evidence>
<evidence type="ECO:0000256" key="1">
    <source>
        <dbReference type="ARBA" id="ARBA00001946"/>
    </source>
</evidence>
<organism evidence="15 16">
    <name type="scientific">Hymenolepis diminuta</name>
    <name type="common">Rat tapeworm</name>
    <dbReference type="NCBI Taxonomy" id="6216"/>
    <lineage>
        <taxon>Eukaryota</taxon>
        <taxon>Metazoa</taxon>
        <taxon>Spiralia</taxon>
        <taxon>Lophotrochozoa</taxon>
        <taxon>Platyhelminthes</taxon>
        <taxon>Cestoda</taxon>
        <taxon>Eucestoda</taxon>
        <taxon>Cyclophyllidea</taxon>
        <taxon>Hymenolepididae</taxon>
        <taxon>Hymenolepis</taxon>
    </lineage>
</organism>
<dbReference type="SMART" id="SM00484">
    <property type="entry name" value="XPGI"/>
    <property type="match status" value="1"/>
</dbReference>
<accession>A0A564XY55</accession>
<feature type="domain" description="XPG-I" evidence="13">
    <location>
        <begin position="576"/>
        <end position="651"/>
    </location>
</feature>
<dbReference type="InterPro" id="IPR008918">
    <property type="entry name" value="HhH2"/>
</dbReference>
<evidence type="ECO:0000256" key="11">
    <source>
        <dbReference type="ARBA" id="ARBA00023242"/>
    </source>
</evidence>
<evidence type="ECO:0000256" key="4">
    <source>
        <dbReference type="ARBA" id="ARBA00022722"/>
    </source>
</evidence>
<dbReference type="GO" id="GO:0005634">
    <property type="term" value="C:nucleus"/>
    <property type="evidence" value="ECO:0007669"/>
    <property type="project" value="UniProtKB-SubCell"/>
</dbReference>
<evidence type="ECO:0000313" key="16">
    <source>
        <dbReference type="Proteomes" id="UP000321570"/>
    </source>
</evidence>
<dbReference type="AlphaFoldDB" id="A0A564XY55"/>